<dbReference type="GO" id="GO:0006508">
    <property type="term" value="P:proteolysis"/>
    <property type="evidence" value="ECO:0007669"/>
    <property type="project" value="UniProtKB-KW"/>
</dbReference>
<dbReference type="PANTHER" id="PTHR47966">
    <property type="entry name" value="BETA-SITE APP-CLEAVING ENZYME, ISOFORM A-RELATED"/>
    <property type="match status" value="1"/>
</dbReference>
<dbReference type="PANTHER" id="PTHR47966:SF51">
    <property type="entry name" value="BETA-SITE APP-CLEAVING ENZYME, ISOFORM A-RELATED"/>
    <property type="match status" value="1"/>
</dbReference>
<evidence type="ECO:0000256" key="2">
    <source>
        <dbReference type="PIRSR" id="PIRSR601461-2"/>
    </source>
</evidence>
<keyword evidence="2" id="KW-1015">Disulfide bond</keyword>
<accession>A0A4S8LVJ8</accession>
<feature type="domain" description="Peptidase A1" evidence="5">
    <location>
        <begin position="94"/>
        <end position="468"/>
    </location>
</feature>
<evidence type="ECO:0000313" key="6">
    <source>
        <dbReference type="EMBL" id="THU93659.1"/>
    </source>
</evidence>
<dbReference type="EMBL" id="ML179243">
    <property type="protein sequence ID" value="THU93659.1"/>
    <property type="molecule type" value="Genomic_DNA"/>
</dbReference>
<keyword evidence="7" id="KW-1185">Reference proteome</keyword>
<dbReference type="InterPro" id="IPR034164">
    <property type="entry name" value="Pepsin-like_dom"/>
</dbReference>
<name>A0A4S8LVJ8_DENBC</name>
<feature type="signal peptide" evidence="4">
    <location>
        <begin position="1"/>
        <end position="19"/>
    </location>
</feature>
<evidence type="ECO:0000256" key="1">
    <source>
        <dbReference type="ARBA" id="ARBA00007447"/>
    </source>
</evidence>
<evidence type="ECO:0000313" key="7">
    <source>
        <dbReference type="Proteomes" id="UP000297245"/>
    </source>
</evidence>
<dbReference type="InterPro" id="IPR001461">
    <property type="entry name" value="Aspartic_peptidase_A1"/>
</dbReference>
<comment type="similarity">
    <text evidence="1">Belongs to the peptidase A1 family.</text>
</comment>
<dbReference type="SUPFAM" id="SSF50630">
    <property type="entry name" value="Acid proteases"/>
    <property type="match status" value="1"/>
</dbReference>
<sequence>MPSFLNFFLVCACITLLRSFDSSSFVSASPVPEMLASSGLKARKIPGGYSIPFKRTKGNLGRREARNTKRKSAGGVRRAVSGETGLGDNSDLLYTVPVEIGGVVTAAHLGSIPSNHTGSSDLWITSDACTATSCNGAATATRYTMSTFNDSGSSVVMQFGDSATGTSASGPIGFDTATVAGIAIQNQVFSAVNTTDNTVVKYGAAGIFGLSFPSGSKIQESIVTDRSGSLTETDDFVTGTYQYGPLLARIAMTNALDMPMFAIELQRATIDVGGQDGVLTVGTLPEGVDNSSLTWVPVRLYKPDEGGLRAPTFAPDEVYPFRWEIDIDGVFLDGKRVADSTVPANGVSPSGISALIDTGNSLLRGPSDVVNNILSSVSTTYDPTRSNSAATLPCDVPHTLAFQIGGKMFPVDPRDFIGEASNDASTCVADNLVATDPPSLGALFSNLVAFHYGNLTHPSVDPPRIGFLSMVPTNADSLLDQAVDDAEANGGVFDSTIVAAPTASAATATQITVSPGFTGDFSNLGGAAAASATQTSPATVKTATRANNERTARKRRNSDDKEENGNGALRVGMGMGLVSMFGAVGMGLVLGW</sequence>
<dbReference type="InterPro" id="IPR033121">
    <property type="entry name" value="PEPTIDASE_A1"/>
</dbReference>
<evidence type="ECO:0000259" key="5">
    <source>
        <dbReference type="PROSITE" id="PS51767"/>
    </source>
</evidence>
<evidence type="ECO:0000256" key="4">
    <source>
        <dbReference type="SAM" id="SignalP"/>
    </source>
</evidence>
<dbReference type="AlphaFoldDB" id="A0A4S8LVJ8"/>
<dbReference type="CDD" id="cd05471">
    <property type="entry name" value="pepsin_like"/>
    <property type="match status" value="1"/>
</dbReference>
<dbReference type="Pfam" id="PF00026">
    <property type="entry name" value="Asp"/>
    <property type="match status" value="1"/>
</dbReference>
<dbReference type="OrthoDB" id="3089at2759"/>
<proteinExistence type="inferred from homology"/>
<keyword evidence="6" id="KW-0645">Protease</keyword>
<feature type="region of interest" description="Disordered" evidence="3">
    <location>
        <begin position="532"/>
        <end position="568"/>
    </location>
</feature>
<protein>
    <submittedName>
        <fullName evidence="6">Acid protease</fullName>
    </submittedName>
</protein>
<keyword evidence="6" id="KW-0378">Hydrolase</keyword>
<organism evidence="6 7">
    <name type="scientific">Dendrothele bispora (strain CBS 962.96)</name>
    <dbReference type="NCBI Taxonomy" id="1314807"/>
    <lineage>
        <taxon>Eukaryota</taxon>
        <taxon>Fungi</taxon>
        <taxon>Dikarya</taxon>
        <taxon>Basidiomycota</taxon>
        <taxon>Agaricomycotina</taxon>
        <taxon>Agaricomycetes</taxon>
        <taxon>Agaricomycetidae</taxon>
        <taxon>Agaricales</taxon>
        <taxon>Agaricales incertae sedis</taxon>
        <taxon>Dendrothele</taxon>
    </lineage>
</organism>
<dbReference type="Gene3D" id="2.40.70.10">
    <property type="entry name" value="Acid Proteases"/>
    <property type="match status" value="2"/>
</dbReference>
<dbReference type="GO" id="GO:0004190">
    <property type="term" value="F:aspartic-type endopeptidase activity"/>
    <property type="evidence" value="ECO:0007669"/>
    <property type="project" value="InterPro"/>
</dbReference>
<gene>
    <name evidence="6" type="ORF">K435DRAFT_861287</name>
</gene>
<dbReference type="InterPro" id="IPR021109">
    <property type="entry name" value="Peptidase_aspartic_dom_sf"/>
</dbReference>
<evidence type="ECO:0000256" key="3">
    <source>
        <dbReference type="SAM" id="MobiDB-lite"/>
    </source>
</evidence>
<keyword evidence="4" id="KW-0732">Signal</keyword>
<feature type="disulfide bond" evidence="2">
    <location>
        <begin position="129"/>
        <end position="134"/>
    </location>
</feature>
<feature type="chain" id="PRO_5020204846" evidence="4">
    <location>
        <begin position="20"/>
        <end position="592"/>
    </location>
</feature>
<feature type="region of interest" description="Disordered" evidence="3">
    <location>
        <begin position="60"/>
        <end position="82"/>
    </location>
</feature>
<dbReference type="Proteomes" id="UP000297245">
    <property type="component" value="Unassembled WGS sequence"/>
</dbReference>
<dbReference type="PROSITE" id="PS51767">
    <property type="entry name" value="PEPTIDASE_A1"/>
    <property type="match status" value="1"/>
</dbReference>
<reference evidence="6 7" key="1">
    <citation type="journal article" date="2019" name="Nat. Ecol. Evol.">
        <title>Megaphylogeny resolves global patterns of mushroom evolution.</title>
        <authorList>
            <person name="Varga T."/>
            <person name="Krizsan K."/>
            <person name="Foldi C."/>
            <person name="Dima B."/>
            <person name="Sanchez-Garcia M."/>
            <person name="Sanchez-Ramirez S."/>
            <person name="Szollosi G.J."/>
            <person name="Szarkandi J.G."/>
            <person name="Papp V."/>
            <person name="Albert L."/>
            <person name="Andreopoulos W."/>
            <person name="Angelini C."/>
            <person name="Antonin V."/>
            <person name="Barry K.W."/>
            <person name="Bougher N.L."/>
            <person name="Buchanan P."/>
            <person name="Buyck B."/>
            <person name="Bense V."/>
            <person name="Catcheside P."/>
            <person name="Chovatia M."/>
            <person name="Cooper J."/>
            <person name="Damon W."/>
            <person name="Desjardin D."/>
            <person name="Finy P."/>
            <person name="Geml J."/>
            <person name="Haridas S."/>
            <person name="Hughes K."/>
            <person name="Justo A."/>
            <person name="Karasinski D."/>
            <person name="Kautmanova I."/>
            <person name="Kiss B."/>
            <person name="Kocsube S."/>
            <person name="Kotiranta H."/>
            <person name="LaButti K.M."/>
            <person name="Lechner B.E."/>
            <person name="Liimatainen K."/>
            <person name="Lipzen A."/>
            <person name="Lukacs Z."/>
            <person name="Mihaltcheva S."/>
            <person name="Morgado L.N."/>
            <person name="Niskanen T."/>
            <person name="Noordeloos M.E."/>
            <person name="Ohm R.A."/>
            <person name="Ortiz-Santana B."/>
            <person name="Ovrebo C."/>
            <person name="Racz N."/>
            <person name="Riley R."/>
            <person name="Savchenko A."/>
            <person name="Shiryaev A."/>
            <person name="Soop K."/>
            <person name="Spirin V."/>
            <person name="Szebenyi C."/>
            <person name="Tomsovsky M."/>
            <person name="Tulloss R.E."/>
            <person name="Uehling J."/>
            <person name="Grigoriev I.V."/>
            <person name="Vagvolgyi C."/>
            <person name="Papp T."/>
            <person name="Martin F.M."/>
            <person name="Miettinen O."/>
            <person name="Hibbett D.S."/>
            <person name="Nagy L.G."/>
        </authorList>
    </citation>
    <scope>NUCLEOTIDE SEQUENCE [LARGE SCALE GENOMIC DNA]</scope>
    <source>
        <strain evidence="6 7">CBS 962.96</strain>
    </source>
</reference>